<dbReference type="InterPro" id="IPR001245">
    <property type="entry name" value="Ser-Thr/Tyr_kinase_cat_dom"/>
</dbReference>
<keyword evidence="5" id="KW-0175">Coiled coil</keyword>
<dbReference type="AlphaFoldDB" id="A0A1S3IHM8"/>
<feature type="binding site" evidence="4">
    <location>
        <position position="54"/>
    </location>
    <ligand>
        <name>ATP</name>
        <dbReference type="ChEBI" id="CHEBI:30616"/>
    </ligand>
</feature>
<dbReference type="GeneID" id="106164324"/>
<evidence type="ECO:0000313" key="9">
    <source>
        <dbReference type="Proteomes" id="UP000085678"/>
    </source>
</evidence>
<dbReference type="CDD" id="cd01671">
    <property type="entry name" value="CARD"/>
    <property type="match status" value="1"/>
</dbReference>
<dbReference type="RefSeq" id="XP_013398079.1">
    <property type="nucleotide sequence ID" value="XM_013542625.1"/>
</dbReference>
<name>A0A1S3IHM8_LINAN</name>
<feature type="domain" description="CARD" evidence="8">
    <location>
        <begin position="625"/>
        <end position="718"/>
    </location>
</feature>
<feature type="domain" description="Protein kinase" evidence="7">
    <location>
        <begin position="24"/>
        <end position="303"/>
    </location>
</feature>
<sequence>MTAASLGNDIPFHQIKPEEIQVEKSQKMLLGQGGFGAVYKGIYLAHGAKQIAVKVMHTQFIPEGGLLKQIENELLKEAKNMYAVRSEHVVAIYGMIVVPEDKEYALVMEFMEHGSLDNLMKKVDYNIPWPVRMNMLTHVASGLVWLHDKKMVHRDIKIQNILVNKHFVCKISDFGIATLQRITQKQFSSRSGGNKGTVTHTAPEFFQNIRTKPSEKTDVFSFGITLYEIVVGCSPYPDSATDEMIVQSLKDGNSPFDEEAIGQLRQQRCPNFLIELMENCVLKDASKRPLFKEIATTLHTEYFMKYEPDYNLGCVELYQRLCSHQPGTTGPSFSHVEANVDITDAPVQQGPQTQVKTAWPLQGPSSIGQPRPPDVQLSSNWQQCMAGPAVPPQSHYSPPPSYHSEDPRANHNPLHLSERRDVHQTPAGSTDTTRKVPYNQNPHNKFQLHSSESLPGNGQFGTSFPDPGRTPSDVSSIHYPHQESGKPKPEPPLFEESMHIGGRNFPHDEQMFSPPDQTSSSPLFATSNLSPNVGAMAGPATARSEPRSYSPSVREQQARLRQLAQHVQGSDVGNNIGRYTRELQSLRNDIEMSKMKDKISELENEKMKSQIREIFEKLAGQGRNISQPSYGVLQQNCVNNYQQIVQDIQPKNLLSYLIQDGFLTIDDADCIKSKQIRRDMAEELLNILLTKPESAMHCLAVALCENGQGHLSYLIDPNFHF</sequence>
<dbReference type="SUPFAM" id="SSF56112">
    <property type="entry name" value="Protein kinase-like (PK-like)"/>
    <property type="match status" value="1"/>
</dbReference>
<dbReference type="Gene3D" id="1.10.510.10">
    <property type="entry name" value="Transferase(Phosphotransferase) domain 1"/>
    <property type="match status" value="1"/>
</dbReference>
<evidence type="ECO:0000256" key="4">
    <source>
        <dbReference type="PROSITE-ProRule" id="PRU10141"/>
    </source>
</evidence>
<keyword evidence="10 11" id="KW-0808">Transferase</keyword>
<evidence type="ECO:0000256" key="2">
    <source>
        <dbReference type="ARBA" id="ARBA00022741"/>
    </source>
</evidence>
<dbReference type="GO" id="GO:0031349">
    <property type="term" value="P:positive regulation of defense response"/>
    <property type="evidence" value="ECO:0007669"/>
    <property type="project" value="UniProtKB-ARBA"/>
</dbReference>
<dbReference type="GO" id="GO:0009893">
    <property type="term" value="P:positive regulation of metabolic process"/>
    <property type="evidence" value="ECO:0007669"/>
    <property type="project" value="UniProtKB-ARBA"/>
</dbReference>
<dbReference type="Proteomes" id="UP000085678">
    <property type="component" value="Unplaced"/>
</dbReference>
<dbReference type="PANTHER" id="PTHR44329">
    <property type="entry name" value="SERINE/THREONINE-PROTEIN KINASE TNNI3K-RELATED"/>
    <property type="match status" value="1"/>
</dbReference>
<dbReference type="PROSITE" id="PS00108">
    <property type="entry name" value="PROTEIN_KINASE_ST"/>
    <property type="match status" value="1"/>
</dbReference>
<reference evidence="10 11" key="1">
    <citation type="submission" date="2025-04" db="UniProtKB">
        <authorList>
            <consortium name="RefSeq"/>
        </authorList>
    </citation>
    <scope>IDENTIFICATION</scope>
    <source>
        <tissue evidence="10 11">Gonads</tissue>
    </source>
</reference>
<dbReference type="PROSITE" id="PS00107">
    <property type="entry name" value="PROTEIN_KINASE_ATP"/>
    <property type="match status" value="1"/>
</dbReference>
<evidence type="ECO:0000259" key="7">
    <source>
        <dbReference type="PROSITE" id="PS50011"/>
    </source>
</evidence>
<dbReference type="Gene3D" id="1.10.533.10">
    <property type="entry name" value="Death Domain, Fas"/>
    <property type="match status" value="1"/>
</dbReference>
<dbReference type="RefSeq" id="XP_013397765.1">
    <property type="nucleotide sequence ID" value="XM_013542311.1"/>
</dbReference>
<feature type="region of interest" description="Disordered" evidence="6">
    <location>
        <begin position="350"/>
        <end position="500"/>
    </location>
</feature>
<evidence type="ECO:0000313" key="10">
    <source>
        <dbReference type="RefSeq" id="XP_013397693.1"/>
    </source>
</evidence>
<dbReference type="Pfam" id="PF00619">
    <property type="entry name" value="CARD"/>
    <property type="match status" value="1"/>
</dbReference>
<evidence type="ECO:0000313" key="13">
    <source>
        <dbReference type="RefSeq" id="XP_013397925.1"/>
    </source>
</evidence>
<dbReference type="GO" id="GO:1902533">
    <property type="term" value="P:positive regulation of intracellular signal transduction"/>
    <property type="evidence" value="ECO:0007669"/>
    <property type="project" value="UniProtKB-ARBA"/>
</dbReference>
<dbReference type="OrthoDB" id="4062651at2759"/>
<evidence type="ECO:0000256" key="6">
    <source>
        <dbReference type="SAM" id="MobiDB-lite"/>
    </source>
</evidence>
<feature type="compositionally biased region" description="Basic and acidic residues" evidence="6">
    <location>
        <begin position="480"/>
        <end position="489"/>
    </location>
</feature>
<evidence type="ECO:0000256" key="1">
    <source>
        <dbReference type="ARBA" id="ARBA00022527"/>
    </source>
</evidence>
<dbReference type="GO" id="GO:0005524">
    <property type="term" value="F:ATP binding"/>
    <property type="evidence" value="ECO:0007669"/>
    <property type="project" value="UniProtKB-UniRule"/>
</dbReference>
<dbReference type="RefSeq" id="XP_013397925.1">
    <property type="nucleotide sequence ID" value="XM_013542471.1"/>
</dbReference>
<dbReference type="InterPro" id="IPR001315">
    <property type="entry name" value="CARD"/>
</dbReference>
<dbReference type="KEGG" id="lak:106164324"/>
<protein>
    <submittedName>
        <fullName evidence="10 11">Serine/threonine-protein kinase fray1</fullName>
    </submittedName>
</protein>
<organism evidence="9 11">
    <name type="scientific">Lingula anatina</name>
    <name type="common">Brachiopod</name>
    <name type="synonym">Lingula unguis</name>
    <dbReference type="NCBI Taxonomy" id="7574"/>
    <lineage>
        <taxon>Eukaryota</taxon>
        <taxon>Metazoa</taxon>
        <taxon>Spiralia</taxon>
        <taxon>Lophotrochozoa</taxon>
        <taxon>Brachiopoda</taxon>
        <taxon>Linguliformea</taxon>
        <taxon>Lingulata</taxon>
        <taxon>Lingulida</taxon>
        <taxon>Linguloidea</taxon>
        <taxon>Lingulidae</taxon>
        <taxon>Lingula</taxon>
    </lineage>
</organism>
<gene>
    <name evidence="10 11 12 13 14 15" type="primary">LOC106164324</name>
</gene>
<evidence type="ECO:0000256" key="3">
    <source>
        <dbReference type="ARBA" id="ARBA00022840"/>
    </source>
</evidence>
<dbReference type="GO" id="GO:0004706">
    <property type="term" value="F:JUN kinase kinase kinase activity"/>
    <property type="evidence" value="ECO:0007669"/>
    <property type="project" value="TreeGrafter"/>
</dbReference>
<dbReference type="InterPro" id="IPR000719">
    <property type="entry name" value="Prot_kinase_dom"/>
</dbReference>
<evidence type="ECO:0000313" key="11">
    <source>
        <dbReference type="RefSeq" id="XP_013397765.1"/>
    </source>
</evidence>
<evidence type="ECO:0000256" key="5">
    <source>
        <dbReference type="SAM" id="Coils"/>
    </source>
</evidence>
<keyword evidence="1" id="KW-0723">Serine/threonine-protein kinase</keyword>
<evidence type="ECO:0000313" key="12">
    <source>
        <dbReference type="RefSeq" id="XP_013397850.1"/>
    </source>
</evidence>
<accession>A0A1S3IHM8</accession>
<keyword evidence="9" id="KW-1185">Reference proteome</keyword>
<keyword evidence="3 4" id="KW-0067">ATP-binding</keyword>
<dbReference type="RefSeq" id="XP_013397850.1">
    <property type="nucleotide sequence ID" value="XM_013542396.1"/>
</dbReference>
<dbReference type="InterPro" id="IPR051681">
    <property type="entry name" value="Ser/Thr_Kinases-Pseudokinases"/>
</dbReference>
<dbReference type="SUPFAM" id="SSF47986">
    <property type="entry name" value="DEATH domain"/>
    <property type="match status" value="1"/>
</dbReference>
<keyword evidence="2 4" id="KW-0547">Nucleotide-binding</keyword>
<dbReference type="PRINTS" id="PR00109">
    <property type="entry name" value="TYRKINASE"/>
</dbReference>
<dbReference type="GO" id="GO:0042981">
    <property type="term" value="P:regulation of apoptotic process"/>
    <property type="evidence" value="ECO:0007669"/>
    <property type="project" value="InterPro"/>
</dbReference>
<dbReference type="InterPro" id="IPR017441">
    <property type="entry name" value="Protein_kinase_ATP_BS"/>
</dbReference>
<evidence type="ECO:0000313" key="14">
    <source>
        <dbReference type="RefSeq" id="XP_013398002.1"/>
    </source>
</evidence>
<dbReference type="Pfam" id="PF07714">
    <property type="entry name" value="PK_Tyr_Ser-Thr"/>
    <property type="match status" value="1"/>
</dbReference>
<feature type="coiled-coil region" evidence="5">
    <location>
        <begin position="576"/>
        <end position="612"/>
    </location>
</feature>
<keyword evidence="10 11" id="KW-0418">Kinase</keyword>
<dbReference type="RefSeq" id="XP_013397693.1">
    <property type="nucleotide sequence ID" value="XM_013542239.1"/>
</dbReference>
<dbReference type="RefSeq" id="XP_013398002.1">
    <property type="nucleotide sequence ID" value="XM_013542548.1"/>
</dbReference>
<dbReference type="SMART" id="SM00220">
    <property type="entry name" value="S_TKc"/>
    <property type="match status" value="1"/>
</dbReference>
<evidence type="ECO:0000313" key="15">
    <source>
        <dbReference type="RefSeq" id="XP_013398079.1"/>
    </source>
</evidence>
<dbReference type="PANTHER" id="PTHR44329:SF6">
    <property type="entry name" value="RECEPTOR-INTERACTING SERINE_THREONINE-PROTEIN KINASE 1"/>
    <property type="match status" value="1"/>
</dbReference>
<evidence type="ECO:0000259" key="8">
    <source>
        <dbReference type="PROSITE" id="PS50209"/>
    </source>
</evidence>
<dbReference type="InterPro" id="IPR011009">
    <property type="entry name" value="Kinase-like_dom_sf"/>
</dbReference>
<dbReference type="InterPro" id="IPR008271">
    <property type="entry name" value="Ser/Thr_kinase_AS"/>
</dbReference>
<proteinExistence type="predicted"/>
<dbReference type="PROSITE" id="PS50209">
    <property type="entry name" value="CARD"/>
    <property type="match status" value="1"/>
</dbReference>
<dbReference type="InterPro" id="IPR011029">
    <property type="entry name" value="DEATH-like_dom_sf"/>
</dbReference>
<dbReference type="STRING" id="7574.A0A1S3IHM8"/>
<feature type="compositionally biased region" description="Polar residues" evidence="6">
    <location>
        <begin position="438"/>
        <end position="462"/>
    </location>
</feature>
<dbReference type="PROSITE" id="PS50011">
    <property type="entry name" value="PROTEIN_KINASE_DOM"/>
    <property type="match status" value="1"/>
</dbReference>